<dbReference type="EC" id="2.5.1.18" evidence="2"/>
<dbReference type="PATRIC" id="fig|1813736.3.peg.184"/>
<dbReference type="SUPFAM" id="SSF54593">
    <property type="entry name" value="Glyoxalase/Bleomycin resistance protein/Dihydroxybiphenyl dioxygenase"/>
    <property type="match status" value="1"/>
</dbReference>
<dbReference type="InterPro" id="IPR004360">
    <property type="entry name" value="Glyas_Fos-R_dOase_dom"/>
</dbReference>
<dbReference type="Proteomes" id="UP000076079">
    <property type="component" value="Chromosome"/>
</dbReference>
<name>A0A143PGX2_LUTPR</name>
<reference evidence="2 3" key="1">
    <citation type="journal article" date="2016" name="Genome Announc.">
        <title>First Complete Genome Sequence of a Subdivision 6 Acidobacterium Strain.</title>
        <authorList>
            <person name="Huang S."/>
            <person name="Vieira S."/>
            <person name="Bunk B."/>
            <person name="Riedel T."/>
            <person name="Sproer C."/>
            <person name="Overmann J."/>
        </authorList>
    </citation>
    <scope>NUCLEOTIDE SEQUENCE [LARGE SCALE GENOMIC DNA]</scope>
    <source>
        <strain evidence="3">DSM 100886 HEG_-6_39</strain>
    </source>
</reference>
<protein>
    <submittedName>
        <fullName evidence="2">Glutathione transferase FosA</fullName>
        <ecNumber evidence="2">2.5.1.18</ecNumber>
    </submittedName>
</protein>
<feature type="domain" description="VOC" evidence="1">
    <location>
        <begin position="8"/>
        <end position="133"/>
    </location>
</feature>
<gene>
    <name evidence="2" type="primary">fosA</name>
    <name evidence="2" type="ORF">LuPra_00173</name>
</gene>
<dbReference type="InterPro" id="IPR052537">
    <property type="entry name" value="Extradiol_RC_dioxygenase"/>
</dbReference>
<sequence length="191" mass="21363">MNKVQVQGVHHITIVGSTKQSAIDFWQGALGMPFVMEQPNLGKPDENHLYFDPGDGRLLTVFTNESREDAGRDAPREVGCVEHIAFNVSRATFQQAPARLGARGIDFIQRDRGFMDSIYLRDPNGLKVELACYKFETPAGFRDVDVLMKAQLLRVERGDHHITDEHLADAIEALMTSRPRLDSMEKVATPG</sequence>
<dbReference type="Pfam" id="PF00903">
    <property type="entry name" value="Glyoxalase"/>
    <property type="match status" value="1"/>
</dbReference>
<dbReference type="Gene3D" id="3.10.180.10">
    <property type="entry name" value="2,3-Dihydroxybiphenyl 1,2-Dioxygenase, domain 1"/>
    <property type="match status" value="1"/>
</dbReference>
<dbReference type="PANTHER" id="PTHR36110:SF4">
    <property type="entry name" value="RING-CLEAVING DIOXYGENASE MHQA-RELATED"/>
    <property type="match status" value="1"/>
</dbReference>
<dbReference type="KEGG" id="abac:LuPra_00173"/>
<accession>A0A143PGX2</accession>
<proteinExistence type="predicted"/>
<dbReference type="PROSITE" id="PS51819">
    <property type="entry name" value="VOC"/>
    <property type="match status" value="1"/>
</dbReference>
<dbReference type="GO" id="GO:0004364">
    <property type="term" value="F:glutathione transferase activity"/>
    <property type="evidence" value="ECO:0007669"/>
    <property type="project" value="UniProtKB-EC"/>
</dbReference>
<evidence type="ECO:0000313" key="3">
    <source>
        <dbReference type="Proteomes" id="UP000076079"/>
    </source>
</evidence>
<dbReference type="STRING" id="1855912.LuPra_00173"/>
<organism evidence="2 3">
    <name type="scientific">Luteitalea pratensis</name>
    <dbReference type="NCBI Taxonomy" id="1855912"/>
    <lineage>
        <taxon>Bacteria</taxon>
        <taxon>Pseudomonadati</taxon>
        <taxon>Acidobacteriota</taxon>
        <taxon>Vicinamibacteria</taxon>
        <taxon>Vicinamibacterales</taxon>
        <taxon>Vicinamibacteraceae</taxon>
        <taxon>Luteitalea</taxon>
    </lineage>
</organism>
<dbReference type="AlphaFoldDB" id="A0A143PGX2"/>
<dbReference type="InterPro" id="IPR029068">
    <property type="entry name" value="Glyas_Bleomycin-R_OHBP_Dase"/>
</dbReference>
<evidence type="ECO:0000259" key="1">
    <source>
        <dbReference type="PROSITE" id="PS51819"/>
    </source>
</evidence>
<keyword evidence="2" id="KW-0808">Transferase</keyword>
<evidence type="ECO:0000313" key="2">
    <source>
        <dbReference type="EMBL" id="AMY07009.1"/>
    </source>
</evidence>
<reference evidence="3" key="2">
    <citation type="submission" date="2016-04" db="EMBL/GenBank/DDBJ databases">
        <title>First Complete Genome Sequence of a Subdivision 6 Acidobacterium.</title>
        <authorList>
            <person name="Huang S."/>
            <person name="Vieira S."/>
            <person name="Bunk B."/>
            <person name="Riedel T."/>
            <person name="Sproeer C."/>
            <person name="Overmann J."/>
        </authorList>
    </citation>
    <scope>NUCLEOTIDE SEQUENCE [LARGE SCALE GENOMIC DNA]</scope>
    <source>
        <strain evidence="3">DSM 100886 HEG_-6_39</strain>
    </source>
</reference>
<dbReference type="InterPro" id="IPR037523">
    <property type="entry name" value="VOC_core"/>
</dbReference>
<dbReference type="EMBL" id="CP015136">
    <property type="protein sequence ID" value="AMY07009.1"/>
    <property type="molecule type" value="Genomic_DNA"/>
</dbReference>
<keyword evidence="3" id="KW-1185">Reference proteome</keyword>
<dbReference type="RefSeq" id="WP_110174452.1">
    <property type="nucleotide sequence ID" value="NZ_CP015136.1"/>
</dbReference>
<dbReference type="PANTHER" id="PTHR36110">
    <property type="entry name" value="RING-CLEAVING DIOXYGENASE MHQE-RELATED"/>
    <property type="match status" value="1"/>
</dbReference>
<dbReference type="OrthoDB" id="192739at2"/>